<name>A0A9W9W1C2_9EURO</name>
<dbReference type="GeneID" id="81368608"/>
<keyword evidence="2" id="KW-1185">Reference proteome</keyword>
<proteinExistence type="predicted"/>
<comment type="caution">
    <text evidence="1">The sequence shown here is derived from an EMBL/GenBank/DDBJ whole genome shotgun (WGS) entry which is preliminary data.</text>
</comment>
<dbReference type="EMBL" id="JAPZBU010000006">
    <property type="protein sequence ID" value="KAJ5396878.1"/>
    <property type="molecule type" value="Genomic_DNA"/>
</dbReference>
<accession>A0A9W9W1C2</accession>
<reference evidence="1" key="2">
    <citation type="journal article" date="2023" name="IMA Fungus">
        <title>Comparative genomic study of the Penicillium genus elucidates a diverse pangenome and 15 lateral gene transfer events.</title>
        <authorList>
            <person name="Petersen C."/>
            <person name="Sorensen T."/>
            <person name="Nielsen M.R."/>
            <person name="Sondergaard T.E."/>
            <person name="Sorensen J.L."/>
            <person name="Fitzpatrick D.A."/>
            <person name="Frisvad J.C."/>
            <person name="Nielsen K.L."/>
        </authorList>
    </citation>
    <scope>NUCLEOTIDE SEQUENCE</scope>
    <source>
        <strain evidence="1">IBT 29677</strain>
    </source>
</reference>
<sequence>MAIDLAAVAAKMQALIEAFEAHPDNQPPTPNPTIFFTYDFIRNTYNQLKAIDAAKYAAGDGAAKEAVTEVVGRNNFSNVLISDTSGKMSVMMGGGPGSAPPNFGPEVKAKAEELVATATA</sequence>
<dbReference type="OrthoDB" id="5282002at2759"/>
<dbReference type="Proteomes" id="UP001147747">
    <property type="component" value="Unassembled WGS sequence"/>
</dbReference>
<reference evidence="1" key="1">
    <citation type="submission" date="2022-12" db="EMBL/GenBank/DDBJ databases">
        <authorList>
            <person name="Petersen C."/>
        </authorList>
    </citation>
    <scope>NUCLEOTIDE SEQUENCE</scope>
    <source>
        <strain evidence="1">IBT 29677</strain>
    </source>
</reference>
<dbReference type="RefSeq" id="XP_056488930.1">
    <property type="nucleotide sequence ID" value="XM_056629628.1"/>
</dbReference>
<gene>
    <name evidence="1" type="ORF">N7509_004991</name>
</gene>
<evidence type="ECO:0000313" key="1">
    <source>
        <dbReference type="EMBL" id="KAJ5396878.1"/>
    </source>
</evidence>
<protein>
    <submittedName>
        <fullName evidence="1">Uncharacterized protein</fullName>
    </submittedName>
</protein>
<dbReference type="AlphaFoldDB" id="A0A9W9W1C2"/>
<organism evidence="1 2">
    <name type="scientific">Penicillium cosmopolitanum</name>
    <dbReference type="NCBI Taxonomy" id="1131564"/>
    <lineage>
        <taxon>Eukaryota</taxon>
        <taxon>Fungi</taxon>
        <taxon>Dikarya</taxon>
        <taxon>Ascomycota</taxon>
        <taxon>Pezizomycotina</taxon>
        <taxon>Eurotiomycetes</taxon>
        <taxon>Eurotiomycetidae</taxon>
        <taxon>Eurotiales</taxon>
        <taxon>Aspergillaceae</taxon>
        <taxon>Penicillium</taxon>
    </lineage>
</organism>
<evidence type="ECO:0000313" key="2">
    <source>
        <dbReference type="Proteomes" id="UP001147747"/>
    </source>
</evidence>